<name>A0A448XDM8_9PLAT</name>
<dbReference type="EMBL" id="CAAALY010247216">
    <property type="protein sequence ID" value="VEL34217.1"/>
    <property type="molecule type" value="Genomic_DNA"/>
</dbReference>
<dbReference type="Proteomes" id="UP000784294">
    <property type="component" value="Unassembled WGS sequence"/>
</dbReference>
<dbReference type="OrthoDB" id="10265211at2759"/>
<feature type="compositionally biased region" description="Low complexity" evidence="1">
    <location>
        <begin position="111"/>
        <end position="137"/>
    </location>
</feature>
<dbReference type="AlphaFoldDB" id="A0A448XDM8"/>
<comment type="caution">
    <text evidence="2">The sequence shown here is derived from an EMBL/GenBank/DDBJ whole genome shotgun (WGS) entry which is preliminary data.</text>
</comment>
<feature type="region of interest" description="Disordered" evidence="1">
    <location>
        <begin position="246"/>
        <end position="266"/>
    </location>
</feature>
<evidence type="ECO:0000256" key="1">
    <source>
        <dbReference type="SAM" id="MobiDB-lite"/>
    </source>
</evidence>
<feature type="compositionally biased region" description="Polar residues" evidence="1">
    <location>
        <begin position="250"/>
        <end position="261"/>
    </location>
</feature>
<evidence type="ECO:0000313" key="3">
    <source>
        <dbReference type="Proteomes" id="UP000784294"/>
    </source>
</evidence>
<reference evidence="2" key="1">
    <citation type="submission" date="2018-11" db="EMBL/GenBank/DDBJ databases">
        <authorList>
            <consortium name="Pathogen Informatics"/>
        </authorList>
    </citation>
    <scope>NUCLEOTIDE SEQUENCE</scope>
</reference>
<sequence>MSFFYLSLLVSISKETEYQGDNIGEKKLFISLPTQHEKTDKLDCSGVYRIKCGNCEQKYIGEAGRKIGLRIKEHGYEKIGNIGTHCTNGARNRLEIDRKVSLQRSCSARQSPLTRSRSSSSFSASVSPSSSSSVSPIANARSSCTISNRLDLATPAALSDFQAEKAKFLAWLPQQLANLAPPVSSIPLYEVFYGPISAARPDSNPSIQPDSICLPNTNPERIDLVHSTKEEKGVYEINVDEKKKADDLADQNTGSDKSASSLCHGLGRSTPGRLRLRPSKIVVKPNEKLATQASLPSSTTIPPVKAAALSTISYPPLWLRRLNPSISTSLHMALVDPGSYLNVGLLFTESCP</sequence>
<organism evidence="2 3">
    <name type="scientific">Protopolystoma xenopodis</name>
    <dbReference type="NCBI Taxonomy" id="117903"/>
    <lineage>
        <taxon>Eukaryota</taxon>
        <taxon>Metazoa</taxon>
        <taxon>Spiralia</taxon>
        <taxon>Lophotrochozoa</taxon>
        <taxon>Platyhelminthes</taxon>
        <taxon>Monogenea</taxon>
        <taxon>Polyopisthocotylea</taxon>
        <taxon>Polystomatidea</taxon>
        <taxon>Polystomatidae</taxon>
        <taxon>Protopolystoma</taxon>
    </lineage>
</organism>
<evidence type="ECO:0000313" key="2">
    <source>
        <dbReference type="EMBL" id="VEL34217.1"/>
    </source>
</evidence>
<evidence type="ECO:0008006" key="4">
    <source>
        <dbReference type="Google" id="ProtNLM"/>
    </source>
</evidence>
<gene>
    <name evidence="2" type="ORF">PXEA_LOCUS27657</name>
</gene>
<proteinExistence type="predicted"/>
<accession>A0A448XDM8</accession>
<feature type="region of interest" description="Disordered" evidence="1">
    <location>
        <begin position="107"/>
        <end position="137"/>
    </location>
</feature>
<protein>
    <recommendedName>
        <fullName evidence="4">GIY-YIG domain-containing protein</fullName>
    </recommendedName>
</protein>
<keyword evidence="3" id="KW-1185">Reference proteome</keyword>